<feature type="chain" id="PRO_5034687764" evidence="1">
    <location>
        <begin position="24"/>
        <end position="195"/>
    </location>
</feature>
<evidence type="ECO:0000256" key="1">
    <source>
        <dbReference type="SAM" id="SignalP"/>
    </source>
</evidence>
<comment type="caution">
    <text evidence="2">The sequence shown here is derived from an EMBL/GenBank/DDBJ whole genome shotgun (WGS) entry which is preliminary data.</text>
</comment>
<keyword evidence="3" id="KW-1185">Reference proteome</keyword>
<reference evidence="2 3" key="1">
    <citation type="submission" date="2019-12" db="EMBL/GenBank/DDBJ databases">
        <authorList>
            <person name="Floudas D."/>
            <person name="Bentzer J."/>
            <person name="Ahren D."/>
            <person name="Johansson T."/>
            <person name="Persson P."/>
            <person name="Tunlid A."/>
        </authorList>
    </citation>
    <scope>NUCLEOTIDE SEQUENCE [LARGE SCALE GENOMIC DNA]</scope>
    <source>
        <strain evidence="2 3">CBS 102.39</strain>
    </source>
</reference>
<name>A0A8H4VSX8_9AGAR</name>
<gene>
    <name evidence="2" type="ORF">D9613_005084</name>
</gene>
<protein>
    <submittedName>
        <fullName evidence="2">Uncharacterized protein</fullName>
    </submittedName>
</protein>
<dbReference type="AlphaFoldDB" id="A0A8H4VSX8"/>
<organism evidence="2 3">
    <name type="scientific">Agrocybe pediades</name>
    <dbReference type="NCBI Taxonomy" id="84607"/>
    <lineage>
        <taxon>Eukaryota</taxon>
        <taxon>Fungi</taxon>
        <taxon>Dikarya</taxon>
        <taxon>Basidiomycota</taxon>
        <taxon>Agaricomycotina</taxon>
        <taxon>Agaricomycetes</taxon>
        <taxon>Agaricomycetidae</taxon>
        <taxon>Agaricales</taxon>
        <taxon>Agaricineae</taxon>
        <taxon>Strophariaceae</taxon>
        <taxon>Agrocybe</taxon>
    </lineage>
</organism>
<evidence type="ECO:0000313" key="2">
    <source>
        <dbReference type="EMBL" id="KAF4619170.1"/>
    </source>
</evidence>
<sequence>MYSIKDLPFALFVFLLSWRLIAAVPTWEGMNGRGSIGSLIPGASYIEAMGALSAKTNHLAPLTPPGPAANLTIRTNMENPPTFYINQNQLWLLVNETTVYPVNVHNSTTVHQLPMQLILGHKRDGITDGTWRWKATQLYYEFPGGNTNHGLYYRCILPSGSYNVFMTVIDMAPPPGCQIITLHSFIRGQMKLPSA</sequence>
<dbReference type="EMBL" id="JAACJL010000016">
    <property type="protein sequence ID" value="KAF4619170.1"/>
    <property type="molecule type" value="Genomic_DNA"/>
</dbReference>
<accession>A0A8H4VSX8</accession>
<feature type="signal peptide" evidence="1">
    <location>
        <begin position="1"/>
        <end position="23"/>
    </location>
</feature>
<dbReference type="Proteomes" id="UP000521872">
    <property type="component" value="Unassembled WGS sequence"/>
</dbReference>
<evidence type="ECO:0000313" key="3">
    <source>
        <dbReference type="Proteomes" id="UP000521872"/>
    </source>
</evidence>
<proteinExistence type="predicted"/>
<keyword evidence="1" id="KW-0732">Signal</keyword>